<dbReference type="Pfam" id="PF08759">
    <property type="entry name" value="GT-D"/>
    <property type="match status" value="1"/>
</dbReference>
<dbReference type="EMBL" id="WKKC01000001">
    <property type="protein sequence ID" value="MTE02327.1"/>
    <property type="molecule type" value="Genomic_DNA"/>
</dbReference>
<dbReference type="NCBIfam" id="TIGR03728">
    <property type="entry name" value="glyco_access_1"/>
    <property type="match status" value="1"/>
</dbReference>
<dbReference type="Pfam" id="PF01610">
    <property type="entry name" value="DDE_Tnp_ISL3"/>
    <property type="match status" value="1"/>
</dbReference>
<dbReference type="InterPro" id="IPR014869">
    <property type="entry name" value="GT-D"/>
</dbReference>
<evidence type="ECO:0000259" key="3">
    <source>
        <dbReference type="Pfam" id="PF13542"/>
    </source>
</evidence>
<evidence type="ECO:0000259" key="2">
    <source>
        <dbReference type="Pfam" id="PF08759"/>
    </source>
</evidence>
<reference evidence="4 5" key="1">
    <citation type="submission" date="2019-11" db="EMBL/GenBank/DDBJ databases">
        <title>Gastrointestinal microbiota of Peromyscus leucopus.</title>
        <authorList>
            <person name="Milovic A."/>
            <person name="Bassam K."/>
            <person name="Barbour A.G."/>
        </authorList>
    </citation>
    <scope>NUCLEOTIDE SEQUENCE [LARGE SCALE GENOMIC DNA]</scope>
    <source>
        <strain evidence="4 5">LL8</strain>
    </source>
</reference>
<feature type="domain" description="Transposase IS204/IS1001/IS1096/IS1165 helix-turn-helix" evidence="3">
    <location>
        <begin position="99"/>
        <end position="142"/>
    </location>
</feature>
<dbReference type="AlphaFoldDB" id="A0A9X4X6V2"/>
<name>A0A9X4X6V2_LACJH</name>
<accession>A0A9X4X6V2</accession>
<feature type="domain" description="Transposase IS204/IS1001/IS1096/IS1165 DDE" evidence="1">
    <location>
        <begin position="161"/>
        <end position="382"/>
    </location>
</feature>
<sequence length="645" mass="75282">MSSLNDYIKFTLDIEDKNIIFSDYSNENINGKIYKIYLAELIQPTCPYCRSTNLKHNGHYVSNVRFITADASKPVTIRLRKQRVLCNDCLKRSMAQSNLVNKGCYISNTSKRKILSALTEDRSMTSIAREHNVSVNTVQRVLEVCSSKFYDAFDHLPEHLAFDEFKGVGKKLHFICLDGDTHKVVQILRTRFKPDILRYFYKFTPKARAMVKTVTMDLNCYYPLVARELFPNAQIVIDRFHMVQMLTRSFNIFRVQIMKQFNKRSREYKLLKSPWKLYLMKYDKLNKTTPYYDWHFKDCLTQEHVVLDGLDCDQTLENTYWVMQDFMTAIQDNDEKKVIHLLHSKQNVGKQMHQTLLTFKRNYSGVLNGITSTYSNGCLEGVMDESLDRLINEKKSIIRFGDGELSLINGKGITYQAYNKDLSKKLKQILFAGGNNKYDVALPDVFESLEDYGQYTKDFYETNFFFNNQYLLSEVEKTENIYSNTFISRPYIDRIDKAKSAGWFNKLKQIWKEKDILIVEGALTRSGVGNDLFDNTKSVKRILAPSRNAYQKVNKIEQMIRENAEDRLVLLMLGPTAKVIVDDLQDLDNQLIDLGHIDSEYEWFKMGATYKVKLKNKHTAEFNFDENIEAVHDQTYENEIIGKIE</sequence>
<dbReference type="Pfam" id="PF13542">
    <property type="entry name" value="HTH_Tnp_ISL3"/>
    <property type="match status" value="1"/>
</dbReference>
<dbReference type="InterPro" id="IPR032877">
    <property type="entry name" value="Transposase_HTH"/>
</dbReference>
<gene>
    <name evidence="4" type="ORF">GJU95_00790</name>
</gene>
<protein>
    <submittedName>
        <fullName evidence="4">SP_1767 family glycosyltransferase</fullName>
    </submittedName>
</protein>
<evidence type="ECO:0000313" key="5">
    <source>
        <dbReference type="Proteomes" id="UP000488295"/>
    </source>
</evidence>
<evidence type="ECO:0000259" key="1">
    <source>
        <dbReference type="Pfam" id="PF01610"/>
    </source>
</evidence>
<dbReference type="Proteomes" id="UP000488295">
    <property type="component" value="Unassembled WGS sequence"/>
</dbReference>
<dbReference type="InterPro" id="IPR002560">
    <property type="entry name" value="Transposase_DDE"/>
</dbReference>
<dbReference type="NCBIfam" id="NF033550">
    <property type="entry name" value="transpos_ISL3"/>
    <property type="match status" value="1"/>
</dbReference>
<proteinExistence type="predicted"/>
<dbReference type="PANTHER" id="PTHR33498:SF1">
    <property type="entry name" value="TRANSPOSASE FOR INSERTION SEQUENCE ELEMENT IS1557"/>
    <property type="match status" value="1"/>
</dbReference>
<comment type="caution">
    <text evidence="4">The sequence shown here is derived from an EMBL/GenBank/DDBJ whole genome shotgun (WGS) entry which is preliminary data.</text>
</comment>
<organism evidence="4 5">
    <name type="scientific">Lactobacillus johnsonii</name>
    <dbReference type="NCBI Taxonomy" id="33959"/>
    <lineage>
        <taxon>Bacteria</taxon>
        <taxon>Bacillati</taxon>
        <taxon>Bacillota</taxon>
        <taxon>Bacilli</taxon>
        <taxon>Lactobacillales</taxon>
        <taxon>Lactobacillaceae</taxon>
        <taxon>Lactobacillus</taxon>
    </lineage>
</organism>
<feature type="domain" description="Glycosyltransferase GT-D fold" evidence="2">
    <location>
        <begin position="397"/>
        <end position="622"/>
    </location>
</feature>
<evidence type="ECO:0000313" key="4">
    <source>
        <dbReference type="EMBL" id="MTE02327.1"/>
    </source>
</evidence>
<dbReference type="PANTHER" id="PTHR33498">
    <property type="entry name" value="TRANSPOSASE FOR INSERTION SEQUENCE ELEMENT IS1557"/>
    <property type="match status" value="1"/>
</dbReference>
<dbReference type="InterPro" id="IPR047951">
    <property type="entry name" value="Transpos_ISL3"/>
</dbReference>